<gene>
    <name evidence="3" type="ORF">JW613_34655</name>
</gene>
<feature type="compositionally biased region" description="Low complexity" evidence="1">
    <location>
        <begin position="196"/>
        <end position="212"/>
    </location>
</feature>
<feature type="compositionally biased region" description="Low complexity" evidence="1">
    <location>
        <begin position="226"/>
        <end position="240"/>
    </location>
</feature>
<proteinExistence type="predicted"/>
<sequence length="499" mass="51663">MGVLAFLLGLTVFVWTATGLAGLLSHGAWPDDVTFGRTPLAVRELITEPHDIPGAWPSTPRGQLSGYGLFWGVFISQLMVLMVLTVFVMGTVARARAVRKARRMLRDRPGQEQESPREGGSPGSAEHRGDRGDKRNQGDQSDQGGAPTGEPGNPPPPSSATDPTSASAAASAPASAPGPGSAPGSASPTFPPPAQSPSAEAPLAPPQEQGAPTRQAPPVGPPSPLAPTLLGTAGAGAASGTSGGPGARGAGAEDPVTQILEAPGAALVSAATPDLWTATKTARAKLGPVHLFDPTHACDTPDRLRWSPHHGCADRATAASRATSLLAPLRSPRPIDATIHTTAETVLRCWLHAAALEKRPFREVHRWALATGQTADAVRILRTHPKATSGAAGELESALAGHPQLRADAVALIRRALAPLGRLHVRNACSAERADRLALESFIAEAGTLYVVGEDPEVLPLLNALTQSVVEHGRRMAARSSDGRLDPPLTSVLHLPTKP</sequence>
<reference evidence="3 4" key="1">
    <citation type="submission" date="2021-02" db="EMBL/GenBank/DDBJ databases">
        <title>Streptomyces spirodelae sp. nov., isolated from duckweed.</title>
        <authorList>
            <person name="Saimee Y."/>
            <person name="Duangmal K."/>
        </authorList>
    </citation>
    <scope>NUCLEOTIDE SEQUENCE [LARGE SCALE GENOMIC DNA]</scope>
    <source>
        <strain evidence="3 4">DSM 42105</strain>
    </source>
</reference>
<evidence type="ECO:0000313" key="4">
    <source>
        <dbReference type="Proteomes" id="UP000721954"/>
    </source>
</evidence>
<evidence type="ECO:0000313" key="3">
    <source>
        <dbReference type="EMBL" id="MBO8203386.1"/>
    </source>
</evidence>
<keyword evidence="2" id="KW-0812">Transmembrane</keyword>
<feature type="compositionally biased region" description="Basic and acidic residues" evidence="1">
    <location>
        <begin position="104"/>
        <end position="117"/>
    </location>
</feature>
<keyword evidence="2" id="KW-1133">Transmembrane helix</keyword>
<accession>A0ABS3Y6Z3</accession>
<comment type="caution">
    <text evidence="3">The sequence shown here is derived from an EMBL/GenBank/DDBJ whole genome shotgun (WGS) entry which is preliminary data.</text>
</comment>
<dbReference type="Proteomes" id="UP000721954">
    <property type="component" value="Unassembled WGS sequence"/>
</dbReference>
<name>A0ABS3Y6Z3_9ACTN</name>
<dbReference type="EMBL" id="JAFFZM010000040">
    <property type="protein sequence ID" value="MBO8203386.1"/>
    <property type="molecule type" value="Genomic_DNA"/>
</dbReference>
<organism evidence="3 4">
    <name type="scientific">Streptomyces smyrnaeus</name>
    <dbReference type="NCBI Taxonomy" id="1387713"/>
    <lineage>
        <taxon>Bacteria</taxon>
        <taxon>Bacillati</taxon>
        <taxon>Actinomycetota</taxon>
        <taxon>Actinomycetes</taxon>
        <taxon>Kitasatosporales</taxon>
        <taxon>Streptomycetaceae</taxon>
        <taxon>Streptomyces</taxon>
    </lineage>
</organism>
<feature type="compositionally biased region" description="Low complexity" evidence="1">
    <location>
        <begin position="159"/>
        <end position="188"/>
    </location>
</feature>
<feature type="transmembrane region" description="Helical" evidence="2">
    <location>
        <begin position="69"/>
        <end position="93"/>
    </location>
</feature>
<protein>
    <recommendedName>
        <fullName evidence="5">Type VI secretion protein</fullName>
    </recommendedName>
</protein>
<evidence type="ECO:0000256" key="1">
    <source>
        <dbReference type="SAM" id="MobiDB-lite"/>
    </source>
</evidence>
<keyword evidence="2" id="KW-0472">Membrane</keyword>
<keyword evidence="4" id="KW-1185">Reference proteome</keyword>
<feature type="region of interest" description="Disordered" evidence="1">
    <location>
        <begin position="102"/>
        <end position="252"/>
    </location>
</feature>
<evidence type="ECO:0000256" key="2">
    <source>
        <dbReference type="SAM" id="Phobius"/>
    </source>
</evidence>
<evidence type="ECO:0008006" key="5">
    <source>
        <dbReference type="Google" id="ProtNLM"/>
    </source>
</evidence>
<feature type="region of interest" description="Disordered" evidence="1">
    <location>
        <begin position="477"/>
        <end position="499"/>
    </location>
</feature>
<feature type="compositionally biased region" description="Basic and acidic residues" evidence="1">
    <location>
        <begin position="125"/>
        <end position="137"/>
    </location>
</feature>